<keyword evidence="6" id="KW-0998">Cell outer membrane</keyword>
<feature type="non-terminal residue" evidence="7">
    <location>
        <position position="293"/>
    </location>
</feature>
<evidence type="ECO:0000256" key="1">
    <source>
        <dbReference type="ARBA" id="ARBA00004571"/>
    </source>
</evidence>
<evidence type="ECO:0000256" key="6">
    <source>
        <dbReference type="ARBA" id="ARBA00023237"/>
    </source>
</evidence>
<keyword evidence="5" id="KW-0472">Membrane</keyword>
<dbReference type="Gene3D" id="2.40.160.60">
    <property type="entry name" value="Outer membrane protein transport protein (OMPP1/FadL/TodX)"/>
    <property type="match status" value="1"/>
</dbReference>
<sequence length="293" mass="30926">MKLKKNLVVSAIVAGLMVPLSAMATNGYFSHGYGMKAKGMGGAGIAYGQDALAAATNPANMVLVGNRVDFGLDVFMPDRKTEIVGNGSLGTVQYDPNKDNVFFIPEFGYNKMINNTMSFGVSVFGNGGMNTSYKKPIGLFAGTSGINAGVNLEQLFISPTFSMKINDKNAIGVSLNLIYQTFEATGLAGFTNFSSSGTNLTDNGKDSSTGYSLRLGWTGQITDKVTLGATYQSKGDMSAFSKYKGLFAEQGSFDIPETYGVGMAVKATPNVNVLLDISKINYSGVNAISNPLL</sequence>
<dbReference type="PANTHER" id="PTHR35093">
    <property type="entry name" value="OUTER MEMBRANE PROTEIN NMB0088-RELATED"/>
    <property type="match status" value="1"/>
</dbReference>
<name>A0A3B1BMD5_9ZZZZ</name>
<reference evidence="7" key="1">
    <citation type="submission" date="2018-06" db="EMBL/GenBank/DDBJ databases">
        <authorList>
            <person name="Zhirakovskaya E."/>
        </authorList>
    </citation>
    <scope>NUCLEOTIDE SEQUENCE</scope>
</reference>
<gene>
    <name evidence="7" type="ORF">MNBD_GAMMA24-1422</name>
</gene>
<evidence type="ECO:0000256" key="3">
    <source>
        <dbReference type="ARBA" id="ARBA00022692"/>
    </source>
</evidence>
<dbReference type="GO" id="GO:0015483">
    <property type="term" value="F:long-chain fatty acid transporting porin activity"/>
    <property type="evidence" value="ECO:0007669"/>
    <property type="project" value="TreeGrafter"/>
</dbReference>
<dbReference type="InterPro" id="IPR005017">
    <property type="entry name" value="OMPP1/FadL/TodX"/>
</dbReference>
<evidence type="ECO:0000256" key="2">
    <source>
        <dbReference type="ARBA" id="ARBA00022452"/>
    </source>
</evidence>
<dbReference type="PANTHER" id="PTHR35093:SF8">
    <property type="entry name" value="OUTER MEMBRANE PROTEIN NMB0088-RELATED"/>
    <property type="match status" value="1"/>
</dbReference>
<dbReference type="AlphaFoldDB" id="A0A3B1BMD5"/>
<dbReference type="SUPFAM" id="SSF56935">
    <property type="entry name" value="Porins"/>
    <property type="match status" value="1"/>
</dbReference>
<dbReference type="GO" id="GO:0009279">
    <property type="term" value="C:cell outer membrane"/>
    <property type="evidence" value="ECO:0007669"/>
    <property type="project" value="UniProtKB-SubCell"/>
</dbReference>
<keyword evidence="2" id="KW-1134">Transmembrane beta strand</keyword>
<dbReference type="EMBL" id="UOFZ01000057">
    <property type="protein sequence ID" value="VAX12628.1"/>
    <property type="molecule type" value="Genomic_DNA"/>
</dbReference>
<evidence type="ECO:0000256" key="5">
    <source>
        <dbReference type="ARBA" id="ARBA00023136"/>
    </source>
</evidence>
<organism evidence="7">
    <name type="scientific">hydrothermal vent metagenome</name>
    <dbReference type="NCBI Taxonomy" id="652676"/>
    <lineage>
        <taxon>unclassified sequences</taxon>
        <taxon>metagenomes</taxon>
        <taxon>ecological metagenomes</taxon>
    </lineage>
</organism>
<proteinExistence type="predicted"/>
<comment type="subcellular location">
    <subcellularLocation>
        <location evidence="1">Cell outer membrane</location>
        <topology evidence="1">Multi-pass membrane protein</topology>
    </subcellularLocation>
</comment>
<dbReference type="Pfam" id="PF03349">
    <property type="entry name" value="Toluene_X"/>
    <property type="match status" value="1"/>
</dbReference>
<evidence type="ECO:0000256" key="4">
    <source>
        <dbReference type="ARBA" id="ARBA00022729"/>
    </source>
</evidence>
<accession>A0A3B1BMD5</accession>
<keyword evidence="4" id="KW-0732">Signal</keyword>
<protein>
    <submittedName>
        <fullName evidence="7">Putative facilitator of salicylate uptake</fullName>
    </submittedName>
</protein>
<evidence type="ECO:0000313" key="7">
    <source>
        <dbReference type="EMBL" id="VAX12628.1"/>
    </source>
</evidence>
<keyword evidence="3" id="KW-0812">Transmembrane</keyword>